<evidence type="ECO:0000256" key="3">
    <source>
        <dbReference type="ARBA" id="ARBA00019758"/>
    </source>
</evidence>
<dbReference type="OrthoDB" id="7191982at2"/>
<dbReference type="InterPro" id="IPR000909">
    <property type="entry name" value="PLipase_C_PInositol-sp_X_dom"/>
</dbReference>
<dbReference type="Gene3D" id="3.20.20.190">
    <property type="entry name" value="Phosphatidylinositol (PI) phosphodiesterase"/>
    <property type="match status" value="1"/>
</dbReference>
<evidence type="ECO:0000313" key="8">
    <source>
        <dbReference type="Proteomes" id="UP000007509"/>
    </source>
</evidence>
<dbReference type="SUPFAM" id="SSF51695">
    <property type="entry name" value="PLC-like phosphodiesterases"/>
    <property type="match status" value="1"/>
</dbReference>
<dbReference type="CDD" id="cd08586">
    <property type="entry name" value="PI-PLCc_BcPLC_like"/>
    <property type="match status" value="1"/>
</dbReference>
<proteinExistence type="predicted"/>
<dbReference type="GO" id="GO:0006629">
    <property type="term" value="P:lipid metabolic process"/>
    <property type="evidence" value="ECO:0007669"/>
    <property type="project" value="InterPro"/>
</dbReference>
<evidence type="ECO:0000256" key="4">
    <source>
        <dbReference type="ARBA" id="ARBA00030474"/>
    </source>
</evidence>
<dbReference type="PROSITE" id="PS50007">
    <property type="entry name" value="PIPLC_X_DOMAIN"/>
    <property type="match status" value="1"/>
</dbReference>
<keyword evidence="8" id="KW-1185">Reference proteome</keyword>
<dbReference type="GO" id="GO:0008081">
    <property type="term" value="F:phosphoric diester hydrolase activity"/>
    <property type="evidence" value="ECO:0007669"/>
    <property type="project" value="InterPro"/>
</dbReference>
<dbReference type="Pfam" id="PF00388">
    <property type="entry name" value="PI-PLC-X"/>
    <property type="match status" value="1"/>
</dbReference>
<organism evidence="7 8">
    <name type="scientific">Chryseobacterium populi</name>
    <dbReference type="NCBI Taxonomy" id="1144316"/>
    <lineage>
        <taxon>Bacteria</taxon>
        <taxon>Pseudomonadati</taxon>
        <taxon>Bacteroidota</taxon>
        <taxon>Flavobacteriia</taxon>
        <taxon>Flavobacteriales</taxon>
        <taxon>Weeksellaceae</taxon>
        <taxon>Chryseobacterium group</taxon>
        <taxon>Chryseobacterium</taxon>
    </lineage>
</organism>
<evidence type="ECO:0000256" key="2">
    <source>
        <dbReference type="ARBA" id="ARBA00012581"/>
    </source>
</evidence>
<feature type="domain" description="Phosphatidylinositol-specific phospholipase C X" evidence="6">
    <location>
        <begin position="15"/>
        <end position="161"/>
    </location>
</feature>
<dbReference type="InterPro" id="IPR017946">
    <property type="entry name" value="PLC-like_Pdiesterase_TIM-brl"/>
</dbReference>
<dbReference type="EMBL" id="AKJY01000111">
    <property type="protein sequence ID" value="EJL68001.1"/>
    <property type="molecule type" value="Genomic_DNA"/>
</dbReference>
<dbReference type="PATRIC" id="fig|1144316.3.peg.3962"/>
<dbReference type="SMART" id="SM00148">
    <property type="entry name" value="PLCXc"/>
    <property type="match status" value="1"/>
</dbReference>
<protein>
    <recommendedName>
        <fullName evidence="3">1-phosphatidylinositol phosphodiesterase</fullName>
        <ecNumber evidence="2">4.6.1.13</ecNumber>
    </recommendedName>
    <alternativeName>
        <fullName evidence="4">Phosphatidylinositol diacylglycerol-lyase</fullName>
    </alternativeName>
    <alternativeName>
        <fullName evidence="5">Phosphatidylinositol-specific phospholipase C</fullName>
    </alternativeName>
</protein>
<dbReference type="PANTHER" id="PTHR13593">
    <property type="match status" value="1"/>
</dbReference>
<dbReference type="RefSeq" id="WP_007846938.1">
    <property type="nucleotide sequence ID" value="NZ_AKJY01000111.1"/>
</dbReference>
<dbReference type="Proteomes" id="UP000007509">
    <property type="component" value="Unassembled WGS sequence"/>
</dbReference>
<dbReference type="EC" id="4.6.1.13" evidence="2"/>
<evidence type="ECO:0000313" key="7">
    <source>
        <dbReference type="EMBL" id="EJL68001.1"/>
    </source>
</evidence>
<gene>
    <name evidence="7" type="ORF">PMI13_03959</name>
</gene>
<evidence type="ECO:0000259" key="6">
    <source>
        <dbReference type="SMART" id="SM00148"/>
    </source>
</evidence>
<accession>J3CB98</accession>
<evidence type="ECO:0000256" key="1">
    <source>
        <dbReference type="ARBA" id="ARBA00001316"/>
    </source>
</evidence>
<name>J3CB98_9FLAO</name>
<comment type="caution">
    <text evidence="7">The sequence shown here is derived from an EMBL/GenBank/DDBJ whole genome shotgun (WGS) entry which is preliminary data.</text>
</comment>
<dbReference type="PANTHER" id="PTHR13593:SF113">
    <property type="entry name" value="SI:DKEY-266F7.9"/>
    <property type="match status" value="1"/>
</dbReference>
<dbReference type="AlphaFoldDB" id="J3CB98"/>
<reference evidence="7 8" key="1">
    <citation type="journal article" date="2012" name="J. Bacteriol.">
        <title>Twenty-one genome sequences from Pseudomonas species and 19 genome sequences from diverse bacteria isolated from the rhizosphere and endosphere of Populus deltoides.</title>
        <authorList>
            <person name="Brown S.D."/>
            <person name="Utturkar S.M."/>
            <person name="Klingeman D.M."/>
            <person name="Johnson C.M."/>
            <person name="Martin S.L."/>
            <person name="Land M.L."/>
            <person name="Lu T.Y."/>
            <person name="Schadt C.W."/>
            <person name="Doktycz M.J."/>
            <person name="Pelletier D.A."/>
        </authorList>
    </citation>
    <scope>NUCLEOTIDE SEQUENCE [LARGE SCALE GENOMIC DNA]</scope>
    <source>
        <strain evidence="7 8">CF314</strain>
    </source>
</reference>
<sequence>MKTFTQNWMSHLNGSKKLSELTIPGTHDSGAYNTGLAAAKCQTMSFTEQLNAGIRFLDVRLKRGYDADKDHVLWVYHGIVDMDISFNGSVLGFCRQFLSENSSETIIMSVKNESSPKGDSDKDKFYNDFMIAISQFPELFYTENRIPTLDEVRGKIVLVRRFGLGTKPSIGLDLYDNWPEDSCGYFQNYRITYYVQDVYYSWSKGTDKANKFNEYVKNGLIAASGGDPQTLFFNFTSATGITGGVLPFSSTPQDLAEVVNPLFFQYLKNHSKGRYGIIPMDFPNNYPDNSQLIQSIISCNELNVVTAV</sequence>
<dbReference type="InterPro" id="IPR051057">
    <property type="entry name" value="PI-PLC_domain"/>
</dbReference>
<evidence type="ECO:0000256" key="5">
    <source>
        <dbReference type="ARBA" id="ARBA00030782"/>
    </source>
</evidence>
<comment type="catalytic activity">
    <reaction evidence="1">
        <text>a 1,2-diacyl-sn-glycero-3-phospho-(1D-myo-inositol) = 1D-myo-inositol 1,2-cyclic phosphate + a 1,2-diacyl-sn-glycerol</text>
        <dbReference type="Rhea" id="RHEA:17093"/>
        <dbReference type="ChEBI" id="CHEBI:17815"/>
        <dbReference type="ChEBI" id="CHEBI:57880"/>
        <dbReference type="ChEBI" id="CHEBI:58484"/>
        <dbReference type="EC" id="4.6.1.13"/>
    </reaction>
</comment>
<dbReference type="GO" id="GO:0004436">
    <property type="term" value="F:phosphatidylinositol diacylglycerol-lyase activity"/>
    <property type="evidence" value="ECO:0007669"/>
    <property type="project" value="UniProtKB-EC"/>
</dbReference>